<keyword evidence="1" id="KW-0472">Membrane</keyword>
<keyword evidence="3" id="KW-1185">Reference proteome</keyword>
<dbReference type="EMBL" id="JQ805139">
    <property type="protein sequence ID" value="AFK84008.1"/>
    <property type="molecule type" value="Genomic_DNA"/>
</dbReference>
<protein>
    <submittedName>
        <fullName evidence="2">B162</fullName>
    </submittedName>
</protein>
<name>I3VQG4_9BETA</name>
<keyword evidence="1" id="KW-1133">Transmembrane helix</keyword>
<dbReference type="Gene3D" id="3.10.100.10">
    <property type="entry name" value="Mannose-Binding Protein A, subunit A"/>
    <property type="match status" value="1"/>
</dbReference>
<dbReference type="GeneID" id="80534900"/>
<dbReference type="RefSeq" id="YP_010797197.1">
    <property type="nucleotide sequence ID" value="NC_076129.1"/>
</dbReference>
<feature type="transmembrane region" description="Helical" evidence="1">
    <location>
        <begin position="20"/>
        <end position="42"/>
    </location>
</feature>
<proteinExistence type="predicted"/>
<accession>I3VQG4</accession>
<organism evidence="2 3">
    <name type="scientific">miniopterid betaherpesvirus 1</name>
    <dbReference type="NCBI Taxonomy" id="3070189"/>
    <lineage>
        <taxon>Viruses</taxon>
        <taxon>Duplodnaviria</taxon>
        <taxon>Heunggongvirae</taxon>
        <taxon>Peploviricota</taxon>
        <taxon>Herviviricetes</taxon>
        <taxon>Herpesvirales</taxon>
        <taxon>Orthoherpesviridae</taxon>
        <taxon>Betaherpesvirinae</taxon>
        <taxon>Quwivirus</taxon>
        <taxon>Quwivirus miniopteridbeta1</taxon>
    </lineage>
</organism>
<keyword evidence="1" id="KW-0812">Transmembrane</keyword>
<dbReference type="InterPro" id="IPR016187">
    <property type="entry name" value="CTDL_fold"/>
</dbReference>
<reference evidence="2 3" key="1">
    <citation type="journal article" date="2012" name="J. Virol.">
        <title>A Novel Bat Herpesvirus Encodes Homologues of Major Histocompatibility Complex Classes I and II, C-Type Lectin, and a Unique Family of Immune-Related Genes.</title>
        <authorList>
            <person name="Zhang H."/>
            <person name="Todd S."/>
            <person name="Tachedjian M."/>
            <person name="Barr J.A."/>
            <person name="Luo M."/>
            <person name="Yu M."/>
            <person name="Marsh G.A."/>
            <person name="Crameri G."/>
            <person name="Wang L.F."/>
        </authorList>
    </citation>
    <scope>NUCLEOTIDE SEQUENCE [LARGE SCALE GENOMIC DNA]</scope>
    <source>
        <strain evidence="2">B7D8</strain>
    </source>
</reference>
<dbReference type="Proteomes" id="UP000103899">
    <property type="component" value="Segment"/>
</dbReference>
<dbReference type="SUPFAM" id="SSF56436">
    <property type="entry name" value="C-type lectin-like"/>
    <property type="match status" value="1"/>
</dbReference>
<evidence type="ECO:0000313" key="3">
    <source>
        <dbReference type="Proteomes" id="UP000103899"/>
    </source>
</evidence>
<evidence type="ECO:0000313" key="2">
    <source>
        <dbReference type="EMBL" id="AFK84008.1"/>
    </source>
</evidence>
<evidence type="ECO:0000256" key="1">
    <source>
        <dbReference type="SAM" id="Phobius"/>
    </source>
</evidence>
<dbReference type="InterPro" id="IPR016186">
    <property type="entry name" value="C-type_lectin-like/link_sf"/>
</dbReference>
<dbReference type="KEGG" id="vg:80534900"/>
<sequence length="213" mass="24410">MSVEAAERWAPRLHRWVIGYSLLLSASSAVLCIGLILLSVGYSDRCPDGHPPKPFEPVPHGPGPCEWPWLSTEFLCVWVSSTPATAYRAFLTCQSMNSDLCPLVLNTEERFLRSGLWSDFWVDRHRATPEDPWTSFGPFSQRLRKIGILWDHPTLRYGHGQLFVGENGTLRTCPEPCAERRAFACCRHRYHEGHRLWGLPAYGKQCTSQRKRW</sequence>